<protein>
    <submittedName>
        <fullName evidence="2">Uncharacterized protein</fullName>
    </submittedName>
</protein>
<evidence type="ECO:0000256" key="1">
    <source>
        <dbReference type="SAM" id="MobiDB-lite"/>
    </source>
</evidence>
<dbReference type="Proteomes" id="UP000008983">
    <property type="component" value="Unassembled WGS sequence"/>
</dbReference>
<accession>G0QJ42</accession>
<feature type="region of interest" description="Disordered" evidence="1">
    <location>
        <begin position="130"/>
        <end position="163"/>
    </location>
</feature>
<gene>
    <name evidence="2" type="ORF">IMG5_002380</name>
</gene>
<dbReference type="OMA" id="RINYMEN"/>
<dbReference type="AlphaFoldDB" id="G0QJ42"/>
<dbReference type="EMBL" id="GL983048">
    <property type="protein sequence ID" value="EGR34766.1"/>
    <property type="molecule type" value="Genomic_DNA"/>
</dbReference>
<dbReference type="InParanoid" id="G0QJ42"/>
<keyword evidence="3" id="KW-1185">Reference proteome</keyword>
<dbReference type="eggNOG" id="ENOG502T4G3">
    <property type="taxonomic scope" value="Eukaryota"/>
</dbReference>
<dbReference type="GeneID" id="14910960"/>
<name>G0QJ42_ICHMU</name>
<evidence type="ECO:0000313" key="3">
    <source>
        <dbReference type="Proteomes" id="UP000008983"/>
    </source>
</evidence>
<feature type="compositionally biased region" description="Basic and acidic residues" evidence="1">
    <location>
        <begin position="136"/>
        <end position="152"/>
    </location>
</feature>
<reference evidence="2 3" key="1">
    <citation type="submission" date="2011-07" db="EMBL/GenBank/DDBJ databases">
        <authorList>
            <person name="Coyne R."/>
            <person name="Brami D."/>
            <person name="Johnson J."/>
            <person name="Hostetler J."/>
            <person name="Hannick L."/>
            <person name="Clark T."/>
            <person name="Cassidy-Hanley D."/>
            <person name="Inman J."/>
        </authorList>
    </citation>
    <scope>NUCLEOTIDE SEQUENCE [LARGE SCALE GENOMIC DNA]</scope>
    <source>
        <strain evidence="2 3">G5</strain>
    </source>
</reference>
<proteinExistence type="predicted"/>
<dbReference type="RefSeq" id="XP_004040070.1">
    <property type="nucleotide sequence ID" value="XM_004040022.1"/>
</dbReference>
<organism evidence="2 3">
    <name type="scientific">Ichthyophthirius multifiliis</name>
    <name type="common">White spot disease agent</name>
    <name type="synonym">Ich</name>
    <dbReference type="NCBI Taxonomy" id="5932"/>
    <lineage>
        <taxon>Eukaryota</taxon>
        <taxon>Sar</taxon>
        <taxon>Alveolata</taxon>
        <taxon>Ciliophora</taxon>
        <taxon>Intramacronucleata</taxon>
        <taxon>Oligohymenophorea</taxon>
        <taxon>Hymenostomatida</taxon>
        <taxon>Ophryoglenina</taxon>
        <taxon>Ichthyophthirius</taxon>
    </lineage>
</organism>
<evidence type="ECO:0000313" key="2">
    <source>
        <dbReference type="EMBL" id="EGR34766.1"/>
    </source>
</evidence>
<sequence length="275" mass="32933">MKIKQIITQKKLQNYNQKNLFFIKIKQKHKFKQLNLQLDTDEFNNFKNEQIIYKQQSTRVKQVSIDQLSESIIEQKNEEDNQILNQGKMHLQQYKIDDVYMVDKCEFVDCNTPTKSKQIQKKGLSISQASYTSYQQKDEESIKEDEPEKESEPELLQQTSVLHNNNQKQIKIDELEEENNKLSYKMDIQEPIQEVIIEDLKGEELDDVHMNFQQQIAKQERENEKQYLKNIVKNDTNQVEQNMYQFKDVSESIQSIRQFQNNQIIENVNEEEKEN</sequence>